<sequence length="127" mass="14629">MSLISPCNSSVLIIKFIKPKMKMGSVFKKTFGGSHLKNPSYKRLSVADHDAEESVRIIYRAGYVPFYVGEEEKRYQVPVKFVHFPPFRELMKQSYDHDVYDIKINGPIKLACTPKAFEETLKLAKKL</sequence>
<evidence type="ECO:0000313" key="4">
    <source>
        <dbReference type="EMBL" id="KAK9193666.1"/>
    </source>
</evidence>
<keyword evidence="2" id="KW-0217">Developmental protein</keyword>
<name>A0AAP0QM25_9ROSI</name>
<dbReference type="PANTHER" id="PTHR31374">
    <property type="entry name" value="AUXIN-INDUCED PROTEIN-LIKE-RELATED"/>
    <property type="match status" value="1"/>
</dbReference>
<dbReference type="EMBL" id="JBCGBO010000006">
    <property type="protein sequence ID" value="KAK9193666.1"/>
    <property type="molecule type" value="Genomic_DNA"/>
</dbReference>
<protein>
    <submittedName>
        <fullName evidence="4">Uncharacterized protein</fullName>
    </submittedName>
</protein>
<keyword evidence="3" id="KW-0341">Growth regulation</keyword>
<dbReference type="PANTHER" id="PTHR31374:SF311">
    <property type="entry name" value="SMALL AUXIN-UP RNA"/>
    <property type="match status" value="1"/>
</dbReference>
<accession>A0AAP0QM25</accession>
<comment type="similarity">
    <text evidence="1">Belongs to the ARG7 family.</text>
</comment>
<evidence type="ECO:0000256" key="1">
    <source>
        <dbReference type="ARBA" id="ARBA00006974"/>
    </source>
</evidence>
<organism evidence="4 5">
    <name type="scientific">Citrus x changshan-huyou</name>
    <dbReference type="NCBI Taxonomy" id="2935761"/>
    <lineage>
        <taxon>Eukaryota</taxon>
        <taxon>Viridiplantae</taxon>
        <taxon>Streptophyta</taxon>
        <taxon>Embryophyta</taxon>
        <taxon>Tracheophyta</taxon>
        <taxon>Spermatophyta</taxon>
        <taxon>Magnoliopsida</taxon>
        <taxon>eudicotyledons</taxon>
        <taxon>Gunneridae</taxon>
        <taxon>Pentapetalae</taxon>
        <taxon>rosids</taxon>
        <taxon>malvids</taxon>
        <taxon>Sapindales</taxon>
        <taxon>Rutaceae</taxon>
        <taxon>Aurantioideae</taxon>
        <taxon>Citrus</taxon>
    </lineage>
</organism>
<proteinExistence type="inferred from homology"/>
<gene>
    <name evidence="4" type="ORF">WN944_004363</name>
</gene>
<dbReference type="InterPro" id="IPR003676">
    <property type="entry name" value="SAUR_fam"/>
</dbReference>
<dbReference type="Pfam" id="PF02519">
    <property type="entry name" value="Auxin_inducible"/>
    <property type="match status" value="1"/>
</dbReference>
<comment type="caution">
    <text evidence="4">The sequence shown here is derived from an EMBL/GenBank/DDBJ whole genome shotgun (WGS) entry which is preliminary data.</text>
</comment>
<dbReference type="Proteomes" id="UP001428341">
    <property type="component" value="Unassembled WGS sequence"/>
</dbReference>
<reference evidence="4 5" key="1">
    <citation type="submission" date="2024-05" db="EMBL/GenBank/DDBJ databases">
        <title>Haplotype-resolved chromosome-level genome assembly of Huyou (Citrus changshanensis).</title>
        <authorList>
            <person name="Miao C."/>
            <person name="Chen W."/>
            <person name="Wu Y."/>
            <person name="Wang L."/>
            <person name="Zhao S."/>
            <person name="Grierson D."/>
            <person name="Xu C."/>
            <person name="Chen K."/>
        </authorList>
    </citation>
    <scope>NUCLEOTIDE SEQUENCE [LARGE SCALE GENOMIC DNA]</scope>
    <source>
        <strain evidence="4">01-14</strain>
        <tissue evidence="4">Leaf</tissue>
    </source>
</reference>
<dbReference type="GO" id="GO:0009733">
    <property type="term" value="P:response to auxin"/>
    <property type="evidence" value="ECO:0007669"/>
    <property type="project" value="InterPro"/>
</dbReference>
<evidence type="ECO:0000256" key="3">
    <source>
        <dbReference type="ARBA" id="ARBA00022604"/>
    </source>
</evidence>
<keyword evidence="5" id="KW-1185">Reference proteome</keyword>
<evidence type="ECO:0000313" key="5">
    <source>
        <dbReference type="Proteomes" id="UP001428341"/>
    </source>
</evidence>
<dbReference type="AlphaFoldDB" id="A0AAP0QM25"/>
<evidence type="ECO:0000256" key="2">
    <source>
        <dbReference type="ARBA" id="ARBA00022473"/>
    </source>
</evidence>